<evidence type="ECO:0000313" key="8">
    <source>
        <dbReference type="EMBL" id="MDI5895615.1"/>
    </source>
</evidence>
<dbReference type="SUPFAM" id="SSF51182">
    <property type="entry name" value="RmlC-like cupins"/>
    <property type="match status" value="1"/>
</dbReference>
<gene>
    <name evidence="8" type="ORF">QLS65_12000</name>
</gene>
<comment type="caution">
    <text evidence="8">The sequence shown here is derived from an EMBL/GenBank/DDBJ whole genome shotgun (WGS) entry which is preliminary data.</text>
</comment>
<evidence type="ECO:0000256" key="1">
    <source>
        <dbReference type="ARBA" id="ARBA00001298"/>
    </source>
</evidence>
<organism evidence="8 9">
    <name type="scientific">Flavobacterium algoritolerans</name>
    <dbReference type="NCBI Taxonomy" id="3041254"/>
    <lineage>
        <taxon>Bacteria</taxon>
        <taxon>Pseudomonadati</taxon>
        <taxon>Bacteroidota</taxon>
        <taxon>Flavobacteriia</taxon>
        <taxon>Flavobacteriales</taxon>
        <taxon>Flavobacteriaceae</taxon>
        <taxon>Flavobacterium</taxon>
    </lineage>
</organism>
<accession>A0ABT6VBM0</accession>
<keyword evidence="9" id="KW-1185">Reference proteome</keyword>
<evidence type="ECO:0000256" key="6">
    <source>
        <dbReference type="ARBA" id="ARBA00031424"/>
    </source>
</evidence>
<evidence type="ECO:0000256" key="4">
    <source>
        <dbReference type="ARBA" id="ARBA00019595"/>
    </source>
</evidence>
<name>A0ABT6VBM0_9FLAO</name>
<sequence length="143" mass="16823">MIQNPEIIQGRSYQDERGKLTFVNDFNLSEIKRYYIIEHTDINIIRAWQGHKMEQKWFQVISGSFLVAVVKPDNWENPSFDIQIERFILKSDNTQVLHIPGGFANGFKALETNSKMIVFSDLTLEEAASDNFRFDSNLWFDWK</sequence>
<evidence type="ECO:0000313" key="9">
    <source>
        <dbReference type="Proteomes" id="UP001243403"/>
    </source>
</evidence>
<dbReference type="RefSeq" id="WP_282718013.1">
    <property type="nucleotide sequence ID" value="NZ_JASCRZ010000005.1"/>
</dbReference>
<dbReference type="Proteomes" id="UP001243403">
    <property type="component" value="Unassembled WGS sequence"/>
</dbReference>
<comment type="catalytic activity">
    <reaction evidence="1">
        <text>dTDP-4-dehydro-6-deoxy-alpha-D-glucose = dTDP-4-dehydro-beta-L-rhamnose</text>
        <dbReference type="Rhea" id="RHEA:16969"/>
        <dbReference type="ChEBI" id="CHEBI:57649"/>
        <dbReference type="ChEBI" id="CHEBI:62830"/>
        <dbReference type="EC" id="5.1.3.13"/>
    </reaction>
</comment>
<comment type="function">
    <text evidence="2">Catalyzes the epimerization of the C3' and C5'positions of dTDP-6-deoxy-D-xylo-4-hexulose, forming dTDP-6-deoxy-L-lyxo-4-hexulose.</text>
</comment>
<dbReference type="EC" id="5.1.3.13" evidence="3"/>
<proteinExistence type="predicted"/>
<dbReference type="InterPro" id="IPR011051">
    <property type="entry name" value="RmlC_Cupin_sf"/>
</dbReference>
<evidence type="ECO:0000256" key="5">
    <source>
        <dbReference type="ARBA" id="ARBA00029758"/>
    </source>
</evidence>
<dbReference type="InterPro" id="IPR014710">
    <property type="entry name" value="RmlC-like_jellyroll"/>
</dbReference>
<evidence type="ECO:0000256" key="3">
    <source>
        <dbReference type="ARBA" id="ARBA00012098"/>
    </source>
</evidence>
<protein>
    <recommendedName>
        <fullName evidence="4">dTDP-4-dehydrorhamnose 3,5-epimerase</fullName>
        <ecNumber evidence="3">5.1.3.13</ecNumber>
    </recommendedName>
    <alternativeName>
        <fullName evidence="6">Thymidine diphospho-4-keto-rhamnose 3,5-epimerase</fullName>
    </alternativeName>
    <alternativeName>
        <fullName evidence="5">dTDP-4-keto-6-deoxyglucose 3,5-epimerase</fullName>
    </alternativeName>
    <alternativeName>
        <fullName evidence="7">dTDP-6-deoxy-D-xylo-4-hexulose 3,5-epimerase</fullName>
    </alternativeName>
</protein>
<reference evidence="8 9" key="1">
    <citation type="submission" date="2023-04" db="EMBL/GenBank/DDBJ databases">
        <title>Two novel species of Flavobacterium.</title>
        <authorList>
            <person name="Liu Q."/>
            <person name="Xin Y.-H."/>
        </authorList>
    </citation>
    <scope>NUCLEOTIDE SEQUENCE [LARGE SCALE GENOMIC DNA]</scope>
    <source>
        <strain evidence="8 9">LB1P51</strain>
    </source>
</reference>
<dbReference type="InterPro" id="IPR000888">
    <property type="entry name" value="RmlC-like"/>
</dbReference>
<evidence type="ECO:0000256" key="7">
    <source>
        <dbReference type="ARBA" id="ARBA00033311"/>
    </source>
</evidence>
<dbReference type="EMBL" id="JASCRZ010000005">
    <property type="protein sequence ID" value="MDI5895615.1"/>
    <property type="molecule type" value="Genomic_DNA"/>
</dbReference>
<dbReference type="Gene3D" id="2.60.120.10">
    <property type="entry name" value="Jelly Rolls"/>
    <property type="match status" value="1"/>
</dbReference>
<dbReference type="Pfam" id="PF00908">
    <property type="entry name" value="dTDP_sugar_isom"/>
    <property type="match status" value="1"/>
</dbReference>
<evidence type="ECO:0000256" key="2">
    <source>
        <dbReference type="ARBA" id="ARBA00001997"/>
    </source>
</evidence>